<feature type="non-terminal residue" evidence="2">
    <location>
        <position position="43"/>
    </location>
</feature>
<dbReference type="EMBL" id="LXQA011464361">
    <property type="protein sequence ID" value="MCI98113.1"/>
    <property type="molecule type" value="Genomic_DNA"/>
</dbReference>
<protein>
    <submittedName>
        <fullName evidence="2">Uncharacterized protein</fullName>
    </submittedName>
</protein>
<dbReference type="AlphaFoldDB" id="A0A392WEW1"/>
<feature type="compositionally biased region" description="Basic and acidic residues" evidence="1">
    <location>
        <begin position="34"/>
        <end position="43"/>
    </location>
</feature>
<organism evidence="2 3">
    <name type="scientific">Trifolium medium</name>
    <dbReference type="NCBI Taxonomy" id="97028"/>
    <lineage>
        <taxon>Eukaryota</taxon>
        <taxon>Viridiplantae</taxon>
        <taxon>Streptophyta</taxon>
        <taxon>Embryophyta</taxon>
        <taxon>Tracheophyta</taxon>
        <taxon>Spermatophyta</taxon>
        <taxon>Magnoliopsida</taxon>
        <taxon>eudicotyledons</taxon>
        <taxon>Gunneridae</taxon>
        <taxon>Pentapetalae</taxon>
        <taxon>rosids</taxon>
        <taxon>fabids</taxon>
        <taxon>Fabales</taxon>
        <taxon>Fabaceae</taxon>
        <taxon>Papilionoideae</taxon>
        <taxon>50 kb inversion clade</taxon>
        <taxon>NPAAA clade</taxon>
        <taxon>Hologalegina</taxon>
        <taxon>IRL clade</taxon>
        <taxon>Trifolieae</taxon>
        <taxon>Trifolium</taxon>
    </lineage>
</organism>
<reference evidence="2 3" key="1">
    <citation type="journal article" date="2018" name="Front. Plant Sci.">
        <title>Red Clover (Trifolium pratense) and Zigzag Clover (T. medium) - A Picture of Genomic Similarities and Differences.</title>
        <authorList>
            <person name="Dluhosova J."/>
            <person name="Istvanek J."/>
            <person name="Nedelnik J."/>
            <person name="Repkova J."/>
        </authorList>
    </citation>
    <scope>NUCLEOTIDE SEQUENCE [LARGE SCALE GENOMIC DNA]</scope>
    <source>
        <strain evidence="3">cv. 10/8</strain>
        <tissue evidence="2">Leaf</tissue>
    </source>
</reference>
<evidence type="ECO:0000256" key="1">
    <source>
        <dbReference type="SAM" id="MobiDB-lite"/>
    </source>
</evidence>
<accession>A0A392WEW1</accession>
<feature type="compositionally biased region" description="Polar residues" evidence="1">
    <location>
        <begin position="1"/>
        <end position="11"/>
    </location>
</feature>
<dbReference type="Proteomes" id="UP000265520">
    <property type="component" value="Unassembled WGS sequence"/>
</dbReference>
<proteinExistence type="predicted"/>
<keyword evidence="3" id="KW-1185">Reference proteome</keyword>
<name>A0A392WEW1_9FABA</name>
<sequence length="43" mass="4858">MQRTSPESISKCSLLIRHSEPFSERSPSGSLQRMKGEHLQGLM</sequence>
<feature type="region of interest" description="Disordered" evidence="1">
    <location>
        <begin position="1"/>
        <end position="43"/>
    </location>
</feature>
<evidence type="ECO:0000313" key="3">
    <source>
        <dbReference type="Proteomes" id="UP000265520"/>
    </source>
</evidence>
<evidence type="ECO:0000313" key="2">
    <source>
        <dbReference type="EMBL" id="MCI98113.1"/>
    </source>
</evidence>
<comment type="caution">
    <text evidence="2">The sequence shown here is derived from an EMBL/GenBank/DDBJ whole genome shotgun (WGS) entry which is preliminary data.</text>
</comment>